<dbReference type="Pfam" id="PF01535">
    <property type="entry name" value="PPR"/>
    <property type="match status" value="8"/>
</dbReference>
<dbReference type="FunFam" id="1.25.40.10:FF:000344">
    <property type="entry name" value="Pentatricopeptide repeat-containing protein"/>
    <property type="match status" value="1"/>
</dbReference>
<feature type="repeat" description="PPR" evidence="2">
    <location>
        <begin position="479"/>
        <end position="513"/>
    </location>
</feature>
<dbReference type="InterPro" id="IPR046960">
    <property type="entry name" value="PPR_At4g14850-like_plant"/>
</dbReference>
<feature type="repeat" description="PPR" evidence="2">
    <location>
        <begin position="276"/>
        <end position="310"/>
    </location>
</feature>
<dbReference type="EMBL" id="JAINDJ010000004">
    <property type="protein sequence ID" value="KAG9451313.1"/>
    <property type="molecule type" value="Genomic_DNA"/>
</dbReference>
<dbReference type="Pfam" id="PF13041">
    <property type="entry name" value="PPR_2"/>
    <property type="match status" value="4"/>
</dbReference>
<feature type="repeat" description="PPR" evidence="2">
    <location>
        <begin position="377"/>
        <end position="411"/>
    </location>
</feature>
<organism evidence="3 4">
    <name type="scientific">Aristolochia fimbriata</name>
    <name type="common">White veined hardy Dutchman's pipe vine</name>
    <dbReference type="NCBI Taxonomy" id="158543"/>
    <lineage>
        <taxon>Eukaryota</taxon>
        <taxon>Viridiplantae</taxon>
        <taxon>Streptophyta</taxon>
        <taxon>Embryophyta</taxon>
        <taxon>Tracheophyta</taxon>
        <taxon>Spermatophyta</taxon>
        <taxon>Magnoliopsida</taxon>
        <taxon>Magnoliidae</taxon>
        <taxon>Piperales</taxon>
        <taxon>Aristolochiaceae</taxon>
        <taxon>Aristolochia</taxon>
    </lineage>
</organism>
<dbReference type="SUPFAM" id="SSF48452">
    <property type="entry name" value="TPR-like"/>
    <property type="match status" value="1"/>
</dbReference>
<dbReference type="FunFam" id="1.25.40.10:FF:000351">
    <property type="entry name" value="Pentatricopeptide repeat-containing protein"/>
    <property type="match status" value="1"/>
</dbReference>
<dbReference type="Proteomes" id="UP000825729">
    <property type="component" value="Unassembled WGS sequence"/>
</dbReference>
<dbReference type="PROSITE" id="PS51375">
    <property type="entry name" value="PPR"/>
    <property type="match status" value="6"/>
</dbReference>
<feature type="repeat" description="PPR" evidence="2">
    <location>
        <begin position="780"/>
        <end position="814"/>
    </location>
</feature>
<dbReference type="InterPro" id="IPR002885">
    <property type="entry name" value="PPR_rpt"/>
</dbReference>
<reference evidence="3 4" key="1">
    <citation type="submission" date="2021-07" db="EMBL/GenBank/DDBJ databases">
        <title>The Aristolochia fimbriata genome: insights into angiosperm evolution, floral development and chemical biosynthesis.</title>
        <authorList>
            <person name="Jiao Y."/>
        </authorList>
    </citation>
    <scope>NUCLEOTIDE SEQUENCE [LARGE SCALE GENOMIC DNA]</scope>
    <source>
        <strain evidence="3">IBCAS-2021</strain>
        <tissue evidence="3">Leaf</tissue>
    </source>
</reference>
<protein>
    <recommendedName>
        <fullName evidence="5">Pentatricopeptide repeat-containing protein</fullName>
    </recommendedName>
</protein>
<dbReference type="FunFam" id="1.25.40.10:FF:000031">
    <property type="entry name" value="Pentatricopeptide repeat-containing protein mitochondrial"/>
    <property type="match status" value="1"/>
</dbReference>
<dbReference type="AlphaFoldDB" id="A0AAV7ER31"/>
<gene>
    <name evidence="3" type="ORF">H6P81_011278</name>
</gene>
<evidence type="ECO:0000313" key="3">
    <source>
        <dbReference type="EMBL" id="KAG9451313.1"/>
    </source>
</evidence>
<evidence type="ECO:0000256" key="1">
    <source>
        <dbReference type="ARBA" id="ARBA00022737"/>
    </source>
</evidence>
<dbReference type="Pfam" id="PF20431">
    <property type="entry name" value="E_motif"/>
    <property type="match status" value="1"/>
</dbReference>
<proteinExistence type="predicted"/>
<dbReference type="PANTHER" id="PTHR24015:SF878">
    <property type="entry name" value="OS09G0413300 PROTEIN"/>
    <property type="match status" value="1"/>
</dbReference>
<feature type="repeat" description="PPR" evidence="2">
    <location>
        <begin position="577"/>
        <end position="607"/>
    </location>
</feature>
<keyword evidence="4" id="KW-1185">Reference proteome</keyword>
<comment type="caution">
    <text evidence="3">The sequence shown here is derived from an EMBL/GenBank/DDBJ whole genome shotgun (WGS) entry which is preliminary data.</text>
</comment>
<dbReference type="InterPro" id="IPR011990">
    <property type="entry name" value="TPR-like_helical_dom_sf"/>
</dbReference>
<sequence length="1001" mass="111637">MEKFCGLVRSSEVMEDIGGYVTHMGATRRSFSLLARGERVPDCRNSLFSRCDYPTIPSHSNLSSSIFCFNFKMGFCHELFGDLVEVKKWVAWFASVWMSFIIYRRNMKRVSLSCNPLLIYEHSTKNKRLMVKETRFFLFHAIKLSHFQCDNLIANSLAYSYCTSEAPNTMGELPSFNSLNLMISRNNQNLQFEESLRVFRRIHSSGLEPDNITCGSVLSACAASESVCFGKQVYSFAVKTGLSSDSYVSTAMIDLYAKSCNLDDAMKLFSGAATDNVVCWNAIISGCIKNRDMWAALGLFSQMVNGFSVPNGFTFSSVLTACTAVGELEMGRGLHGSVIKYGFIDDVFVGTAIVDLYAKCGDVCDAVRQFSRMPNLNVVSWTAIISGFAQKGDHLNALRYFKKMKEIDEIINKYTITTVLTACAKPAMSEEAFQVHCLILKAGFASDLAVNDALINMYAKIGKIELAAKMFEELSLVKNVRSWETMISGLVQNNRLRESVELFQEMFLEGLKPDKYSCSSILSSINWLCMGQQVHSYVHKAGLILEISVASALSTMYSKCGSIGEAYAVFEQMPEKDGVSWTSMIAGFAEHGHGEKAFETFRKMVLQEDLGVDQTTLAAVLTACSACISVRKGQEIHGYAIRRELGMESVVAGALVNMYSKCKKLASARKIFDSMLQKDHVAWSSLVSGYAQQGYDEEAIHLFRQMLLSGMEMDSFTISSVLMLLGNLTRPAVGKQLHSCCVKTALDMDQSVSSSLITMYSKCGNVEDSHKVFDQTGKPDLITWTAMITSYAQHGQGLEVLKIYGRMRKEGIAPDSVTFVGVLSACAHNGLVEEGYFHLNSMVKDYGIEPNSHHYACMVDLLGRAGRLEEAKRFIDSMPIKPDTLVWGAFLAACRLHRNVDLGRLAFENIITLEPTDEGAHVLLSNIYADLGDWERVTKIRDLMKGSKREVYFVSMQLDGQKHDRDREEIVYVRLDGEDKLLCFNFAYENKDLDFLMSVLG</sequence>
<dbReference type="FunFam" id="1.25.40.10:FF:000090">
    <property type="entry name" value="Pentatricopeptide repeat-containing protein, chloroplastic"/>
    <property type="match status" value="1"/>
</dbReference>
<evidence type="ECO:0000256" key="2">
    <source>
        <dbReference type="PROSITE-ProRule" id="PRU00708"/>
    </source>
</evidence>
<dbReference type="FunFam" id="1.25.40.10:FF:000073">
    <property type="entry name" value="Pentatricopeptide repeat-containing protein chloroplastic"/>
    <property type="match status" value="1"/>
</dbReference>
<keyword evidence="1" id="KW-0677">Repeat</keyword>
<dbReference type="GO" id="GO:0003729">
    <property type="term" value="F:mRNA binding"/>
    <property type="evidence" value="ECO:0007669"/>
    <property type="project" value="UniProtKB-ARBA"/>
</dbReference>
<dbReference type="InterPro" id="IPR046848">
    <property type="entry name" value="E_motif"/>
</dbReference>
<evidence type="ECO:0000313" key="4">
    <source>
        <dbReference type="Proteomes" id="UP000825729"/>
    </source>
</evidence>
<evidence type="ECO:0008006" key="5">
    <source>
        <dbReference type="Google" id="ProtNLM"/>
    </source>
</evidence>
<feature type="repeat" description="PPR" evidence="2">
    <location>
        <begin position="679"/>
        <end position="713"/>
    </location>
</feature>
<dbReference type="GO" id="GO:0009451">
    <property type="term" value="P:RNA modification"/>
    <property type="evidence" value="ECO:0007669"/>
    <property type="project" value="InterPro"/>
</dbReference>
<dbReference type="NCBIfam" id="TIGR00756">
    <property type="entry name" value="PPR"/>
    <property type="match status" value="6"/>
</dbReference>
<name>A0AAV7ER31_ARIFI</name>
<dbReference type="Gene3D" id="1.25.40.10">
    <property type="entry name" value="Tetratricopeptide repeat domain"/>
    <property type="match status" value="8"/>
</dbReference>
<accession>A0AAV7ER31</accession>
<dbReference type="PANTHER" id="PTHR24015">
    <property type="entry name" value="OS07G0578800 PROTEIN-RELATED"/>
    <property type="match status" value="1"/>
</dbReference>